<dbReference type="AlphaFoldDB" id="A0AAE4EYR5"/>
<evidence type="ECO:0000313" key="3">
    <source>
        <dbReference type="EMBL" id="MDS0222760.1"/>
    </source>
</evidence>
<dbReference type="NCBIfam" id="NF037982">
    <property type="entry name" value="Nramp_1"/>
    <property type="match status" value="1"/>
</dbReference>
<feature type="transmembrane region" description="Helical" evidence="2">
    <location>
        <begin position="538"/>
        <end position="556"/>
    </location>
</feature>
<evidence type="ECO:0000313" key="4">
    <source>
        <dbReference type="Proteomes" id="UP001253439"/>
    </source>
</evidence>
<feature type="transmembrane region" description="Helical" evidence="2">
    <location>
        <begin position="224"/>
        <end position="244"/>
    </location>
</feature>
<name>A0AAE4EYR5_9EURY</name>
<organism evidence="3 4">
    <name type="scientific">Haloarcula terrestris</name>
    <dbReference type="NCBI Taxonomy" id="2950533"/>
    <lineage>
        <taxon>Archaea</taxon>
        <taxon>Methanobacteriati</taxon>
        <taxon>Methanobacteriota</taxon>
        <taxon>Stenosarchaea group</taxon>
        <taxon>Halobacteria</taxon>
        <taxon>Halobacteriales</taxon>
        <taxon>Haloarculaceae</taxon>
        <taxon>Haloarcula</taxon>
    </lineage>
</organism>
<gene>
    <name evidence="3" type="ORF">NDI54_15545</name>
</gene>
<keyword evidence="2" id="KW-0472">Membrane</keyword>
<feature type="transmembrane region" description="Helical" evidence="2">
    <location>
        <begin position="382"/>
        <end position="403"/>
    </location>
</feature>
<feature type="compositionally biased region" description="Acidic residues" evidence="1">
    <location>
        <begin position="1"/>
        <end position="19"/>
    </location>
</feature>
<feature type="transmembrane region" description="Helical" evidence="2">
    <location>
        <begin position="462"/>
        <end position="482"/>
    </location>
</feature>
<keyword evidence="2" id="KW-0812">Transmembrane</keyword>
<evidence type="ECO:0000256" key="1">
    <source>
        <dbReference type="SAM" id="MobiDB-lite"/>
    </source>
</evidence>
<feature type="transmembrane region" description="Helical" evidence="2">
    <location>
        <begin position="192"/>
        <end position="212"/>
    </location>
</feature>
<feature type="region of interest" description="Disordered" evidence="1">
    <location>
        <begin position="1"/>
        <end position="22"/>
    </location>
</feature>
<feature type="transmembrane region" description="Helical" evidence="2">
    <location>
        <begin position="108"/>
        <end position="128"/>
    </location>
</feature>
<feature type="transmembrane region" description="Helical" evidence="2">
    <location>
        <begin position="436"/>
        <end position="456"/>
    </location>
</feature>
<keyword evidence="2" id="KW-1133">Transmembrane helix</keyword>
<accession>A0AAE4EYR5</accession>
<reference evidence="3 4" key="1">
    <citation type="submission" date="2022-06" db="EMBL/GenBank/DDBJ databases">
        <title>Haloarcula sp. a new haloarchaeum isolate from saline soil.</title>
        <authorList>
            <person name="Strakova D."/>
            <person name="Galisteo C."/>
            <person name="Sanchez-Porro C."/>
            <person name="Ventosa A."/>
        </authorList>
    </citation>
    <scope>NUCLEOTIDE SEQUENCE [LARGE SCALE GENOMIC DNA]</scope>
    <source>
        <strain evidence="3 4">S1AR25-5A</strain>
    </source>
</reference>
<dbReference type="Proteomes" id="UP001253439">
    <property type="component" value="Unassembled WGS sequence"/>
</dbReference>
<dbReference type="RefSeq" id="WP_310897373.1">
    <property type="nucleotide sequence ID" value="NZ_JAMQOM010000007.1"/>
</dbReference>
<comment type="caution">
    <text evidence="3">The sequence shown here is derived from an EMBL/GenBank/DDBJ whole genome shotgun (WGS) entry which is preliminary data.</text>
</comment>
<feature type="transmembrane region" description="Helical" evidence="2">
    <location>
        <begin position="264"/>
        <end position="284"/>
    </location>
</feature>
<feature type="transmembrane region" description="Helical" evidence="2">
    <location>
        <begin position="342"/>
        <end position="362"/>
    </location>
</feature>
<feature type="transmembrane region" description="Helical" evidence="2">
    <location>
        <begin position="503"/>
        <end position="526"/>
    </location>
</feature>
<dbReference type="EMBL" id="JAMQOM010000007">
    <property type="protein sequence ID" value="MDS0222760.1"/>
    <property type="molecule type" value="Genomic_DNA"/>
</dbReference>
<evidence type="ECO:0000256" key="2">
    <source>
        <dbReference type="SAM" id="Phobius"/>
    </source>
</evidence>
<feature type="transmembrane region" description="Helical" evidence="2">
    <location>
        <begin position="149"/>
        <end position="172"/>
    </location>
</feature>
<keyword evidence="4" id="KW-1185">Reference proteome</keyword>
<sequence>MPEEQQEAEAETDVAEDTGAETSEVYASLAEQRYPISSYTPVAYDNLEAAPETEDYPDTGSGGRFRELTLPKVPKLRHVVGPSAIMLGASLGSGETLFWPHLVASYGWGLYWLFLVAVCLHFVVNTEIQRWTLATGESVFRAFERVHPVIPLAMLLGGFVSLGWPGWAASAARIGAEGLALGTYDLVGVEIVGWRLFGIALMVFIWVTYQVTPLMYNVVESLQLVLVALSIAFTLLLFVLIGSVDVLVSVPGSLTEVGDYSPVGTIAVLVGALAYAGAGGYLNLSQSLWIREKGYGMGRYQGRIKNPFAGDDPETVHEDGFAFTPDTQNLKRWRGWWRVTQLEHLLTFLLGLLLVTTMLVVIAVSQAPGATSDAVDMWLTEIVPSVGGLATSVIYVTLFLALFTTEYAIIESFVRNSSDIIYELYGRDAGWSLPRLFWGLLTVFCGWGILILILPISIDDPFGLLVVGAAMSGLLMWPYIVIVQLVNAVRLPEHTMPGWGRVAAMWVAAAFFGYFSVLLIGTGLATQLGLQTFAVRPAVFGSAPGGYGLWTIYLLVQAYTMYRVGRAKVAAEGTVAETATAKGWFS</sequence>
<proteinExistence type="predicted"/>
<protein>
    <submittedName>
        <fullName evidence="3">Nramp family divalent metal transporter</fullName>
    </submittedName>
</protein>